<evidence type="ECO:0000313" key="8">
    <source>
        <dbReference type="EMBL" id="SFN71136.1"/>
    </source>
</evidence>
<organism evidence="8 9">
    <name type="scientific">Xenorhabdus japonica</name>
    <dbReference type="NCBI Taxonomy" id="53341"/>
    <lineage>
        <taxon>Bacteria</taxon>
        <taxon>Pseudomonadati</taxon>
        <taxon>Pseudomonadota</taxon>
        <taxon>Gammaproteobacteria</taxon>
        <taxon>Enterobacterales</taxon>
        <taxon>Morganellaceae</taxon>
        <taxon>Xenorhabdus</taxon>
    </lineage>
</organism>
<comment type="subcellular location">
    <subcellularLocation>
        <location evidence="1">Membrane</location>
        <topology evidence="1">Single-pass membrane protein</topology>
    </subcellularLocation>
</comment>
<dbReference type="Gene3D" id="2.40.50.100">
    <property type="match status" value="1"/>
</dbReference>
<dbReference type="PRINTS" id="PR01490">
    <property type="entry name" value="RTXTOXIND"/>
</dbReference>
<reference evidence="9" key="1">
    <citation type="submission" date="2016-10" db="EMBL/GenBank/DDBJ databases">
        <authorList>
            <person name="Varghese N."/>
            <person name="Submissions S."/>
        </authorList>
    </citation>
    <scope>NUCLEOTIDE SEQUENCE [LARGE SCALE GENOMIC DNA]</scope>
    <source>
        <strain evidence="9">DSM 16522</strain>
    </source>
</reference>
<dbReference type="STRING" id="53341.SAMN05421579_11660"/>
<name>A0A1I5B8X3_9GAMM</name>
<feature type="transmembrane region" description="Helical" evidence="7">
    <location>
        <begin position="20"/>
        <end position="47"/>
    </location>
</feature>
<evidence type="ECO:0000256" key="1">
    <source>
        <dbReference type="ARBA" id="ARBA00004167"/>
    </source>
</evidence>
<gene>
    <name evidence="8" type="ORF">SAMN05421579_11660</name>
</gene>
<dbReference type="GO" id="GO:0009306">
    <property type="term" value="P:protein secretion"/>
    <property type="evidence" value="ECO:0007669"/>
    <property type="project" value="InterPro"/>
</dbReference>
<evidence type="ECO:0000256" key="6">
    <source>
        <dbReference type="ARBA" id="ARBA00023136"/>
    </source>
</evidence>
<evidence type="ECO:0000256" key="2">
    <source>
        <dbReference type="ARBA" id="ARBA00009477"/>
    </source>
</evidence>
<keyword evidence="9" id="KW-1185">Reference proteome</keyword>
<accession>A0A1I5B8X3</accession>
<dbReference type="GO" id="GO:0016020">
    <property type="term" value="C:membrane"/>
    <property type="evidence" value="ECO:0007669"/>
    <property type="project" value="UniProtKB-SubCell"/>
</dbReference>
<protein>
    <submittedName>
        <fullName evidence="8">Colicin V secretion protein</fullName>
    </submittedName>
</protein>
<keyword evidence="6 7" id="KW-0472">Membrane</keyword>
<keyword evidence="4 7" id="KW-0812">Transmembrane</keyword>
<sequence length="425" mass="48543">MLFRQEAIDNKKMKWSGKAILLPGIPAWLVIGGGIIFLIACLTFVIFGSYTRRINVSGEITTYPRVGNISSPVQGFIVKKFVTEGQMVKKGDPIYLIDVSRTTQHGVVSDNQRKNIEEQIENINLTISRIKDSKKSTLDFLEKQKEQYTKFFNQSSSVINKAKEGVKTIKKNMENYEKYQKRGLINKDQMMNQVNLYYQSQNNLLGLTHQNDQNSLQIINLQSQIQTQSAEFDNRINQMELKRYELQKELTNIDVGDSIIIRSSSSGKINSLSVTEGQMVNVGDSLAQIIPGVIKNYYLVIWVPNDAVSYIKKGDKVNIRYEAFPAEKFGQFSGVINVISKAPASPKEMQTYQGSPINIRENHATYYKMIVKPEKQHIKYDGHFLNLENGMKAQSTLFLENRKIYQWMLSPFYNMKHSAMGPSND</sequence>
<proteinExistence type="inferred from homology"/>
<evidence type="ECO:0000256" key="5">
    <source>
        <dbReference type="ARBA" id="ARBA00022989"/>
    </source>
</evidence>
<dbReference type="Proteomes" id="UP000199011">
    <property type="component" value="Unassembled WGS sequence"/>
</dbReference>
<dbReference type="InterPro" id="IPR050739">
    <property type="entry name" value="MFP"/>
</dbReference>
<evidence type="ECO:0000256" key="7">
    <source>
        <dbReference type="SAM" id="Phobius"/>
    </source>
</evidence>
<dbReference type="EMBL" id="FOVO01000016">
    <property type="protein sequence ID" value="SFN71136.1"/>
    <property type="molecule type" value="Genomic_DNA"/>
</dbReference>
<keyword evidence="3" id="KW-0813">Transport</keyword>
<dbReference type="PANTHER" id="PTHR30386:SF28">
    <property type="entry name" value="EXPORTED PROTEIN"/>
    <property type="match status" value="1"/>
</dbReference>
<dbReference type="PANTHER" id="PTHR30386">
    <property type="entry name" value="MEMBRANE FUSION SUBUNIT OF EMRAB-TOLC MULTIDRUG EFFLUX PUMP"/>
    <property type="match status" value="1"/>
</dbReference>
<comment type="similarity">
    <text evidence="2">Belongs to the membrane fusion protein (MFP) (TC 8.A.1) family.</text>
</comment>
<dbReference type="AlphaFoldDB" id="A0A1I5B8X3"/>
<dbReference type="InterPro" id="IPR006144">
    <property type="entry name" value="Secretion_HlyD_CS"/>
</dbReference>
<dbReference type="PROSITE" id="PS00543">
    <property type="entry name" value="HLYD_FAMILY"/>
    <property type="match status" value="1"/>
</dbReference>
<evidence type="ECO:0000256" key="3">
    <source>
        <dbReference type="ARBA" id="ARBA00022448"/>
    </source>
</evidence>
<keyword evidence="5 7" id="KW-1133">Transmembrane helix</keyword>
<evidence type="ECO:0000256" key="4">
    <source>
        <dbReference type="ARBA" id="ARBA00022692"/>
    </source>
</evidence>
<dbReference type="GO" id="GO:0055085">
    <property type="term" value="P:transmembrane transport"/>
    <property type="evidence" value="ECO:0007669"/>
    <property type="project" value="InterPro"/>
</dbReference>
<dbReference type="Gene3D" id="2.40.30.170">
    <property type="match status" value="1"/>
</dbReference>
<evidence type="ECO:0000313" key="9">
    <source>
        <dbReference type="Proteomes" id="UP000199011"/>
    </source>
</evidence>